<evidence type="ECO:0000256" key="9">
    <source>
        <dbReference type="ARBA" id="ARBA00024195"/>
    </source>
</evidence>
<dbReference type="CDD" id="cd00190">
    <property type="entry name" value="Tryp_SPc"/>
    <property type="match status" value="1"/>
</dbReference>
<evidence type="ECO:0000256" key="4">
    <source>
        <dbReference type="ARBA" id="ARBA00022729"/>
    </source>
</evidence>
<dbReference type="Gene3D" id="2.40.10.10">
    <property type="entry name" value="Trypsin-like serine proteases"/>
    <property type="match status" value="1"/>
</dbReference>
<keyword evidence="8" id="KW-0325">Glycoprotein</keyword>
<keyword evidence="4 11" id="KW-0732">Signal</keyword>
<feature type="signal peptide" evidence="11">
    <location>
        <begin position="1"/>
        <end position="18"/>
    </location>
</feature>
<dbReference type="GO" id="GO:0005615">
    <property type="term" value="C:extracellular space"/>
    <property type="evidence" value="ECO:0007669"/>
    <property type="project" value="TreeGrafter"/>
</dbReference>
<evidence type="ECO:0000259" key="12">
    <source>
        <dbReference type="PROSITE" id="PS50240"/>
    </source>
</evidence>
<feature type="region of interest" description="Disordered" evidence="10">
    <location>
        <begin position="481"/>
        <end position="515"/>
    </location>
</feature>
<keyword evidence="6" id="KW-0720">Serine protease</keyword>
<dbReference type="PANTHER" id="PTHR24264:SF65">
    <property type="entry name" value="SRCR DOMAIN-CONTAINING PROTEIN"/>
    <property type="match status" value="1"/>
</dbReference>
<dbReference type="InterPro" id="IPR018114">
    <property type="entry name" value="TRYPSIN_HIS"/>
</dbReference>
<dbReference type="GO" id="GO:0006508">
    <property type="term" value="P:proteolysis"/>
    <property type="evidence" value="ECO:0007669"/>
    <property type="project" value="UniProtKB-KW"/>
</dbReference>
<keyword evidence="3" id="KW-0645">Protease</keyword>
<evidence type="ECO:0000256" key="10">
    <source>
        <dbReference type="SAM" id="MobiDB-lite"/>
    </source>
</evidence>
<evidence type="ECO:0000256" key="5">
    <source>
        <dbReference type="ARBA" id="ARBA00022801"/>
    </source>
</evidence>
<evidence type="ECO:0000313" key="14">
    <source>
        <dbReference type="Proteomes" id="UP000479000"/>
    </source>
</evidence>
<organism evidence="13 14">
    <name type="scientific">Nesidiocoris tenuis</name>
    <dbReference type="NCBI Taxonomy" id="355587"/>
    <lineage>
        <taxon>Eukaryota</taxon>
        <taxon>Metazoa</taxon>
        <taxon>Ecdysozoa</taxon>
        <taxon>Arthropoda</taxon>
        <taxon>Hexapoda</taxon>
        <taxon>Insecta</taxon>
        <taxon>Pterygota</taxon>
        <taxon>Neoptera</taxon>
        <taxon>Paraneoptera</taxon>
        <taxon>Hemiptera</taxon>
        <taxon>Heteroptera</taxon>
        <taxon>Panheteroptera</taxon>
        <taxon>Cimicomorpha</taxon>
        <taxon>Miridae</taxon>
        <taxon>Dicyphina</taxon>
        <taxon>Nesidiocoris</taxon>
    </lineage>
</organism>
<dbReference type="PROSITE" id="PS50240">
    <property type="entry name" value="TRYPSIN_DOM"/>
    <property type="match status" value="1"/>
</dbReference>
<comment type="similarity">
    <text evidence="9">Belongs to the peptidase S1 family. CLIP subfamily.</text>
</comment>
<keyword evidence="2" id="KW-0964">Secreted</keyword>
<proteinExistence type="inferred from homology"/>
<dbReference type="InterPro" id="IPR001254">
    <property type="entry name" value="Trypsin_dom"/>
</dbReference>
<dbReference type="SMART" id="SM00020">
    <property type="entry name" value="Tryp_SPc"/>
    <property type="match status" value="1"/>
</dbReference>
<evidence type="ECO:0000256" key="2">
    <source>
        <dbReference type="ARBA" id="ARBA00022525"/>
    </source>
</evidence>
<gene>
    <name evidence="13" type="ORF">NTEN_LOCUS9437</name>
</gene>
<keyword evidence="14" id="KW-1185">Reference proteome</keyword>
<dbReference type="FunFam" id="2.40.10.10:FF:000028">
    <property type="entry name" value="Serine protease easter"/>
    <property type="match status" value="1"/>
</dbReference>
<evidence type="ECO:0000256" key="6">
    <source>
        <dbReference type="ARBA" id="ARBA00022825"/>
    </source>
</evidence>
<dbReference type="GO" id="GO:0004252">
    <property type="term" value="F:serine-type endopeptidase activity"/>
    <property type="evidence" value="ECO:0007669"/>
    <property type="project" value="InterPro"/>
</dbReference>
<accession>A0A6H5GLA8</accession>
<dbReference type="PANTHER" id="PTHR24264">
    <property type="entry name" value="TRYPSIN-RELATED"/>
    <property type="match status" value="1"/>
</dbReference>
<evidence type="ECO:0000256" key="7">
    <source>
        <dbReference type="ARBA" id="ARBA00023157"/>
    </source>
</evidence>
<sequence>MSMIVGVVFIISLSLSQSQSLLDLDEGDTCRTATEGPWVCRALKKCSHVDVRVSRPPICSFNGRDPIICCPPAAKKISLAEQMCAVQRKSTSCANVPFEATNLRSKRDKIFRTTVVGGTAAPSKKNSYMVLIGYGAANDISWRCGGSLISDVWILTAAHCTDGGSDVGKARWARLGELDYATNADDARIQNRRIVQHINHPGYKPPIVYNDIALHKLDSPVTFDQYVAPICLQTTFDIPQLKATVVGWGRTEFDVSSKLLQADITLVNHTECFKLYGTDSSVPKGVNRRAMLCAGEKEGGKDACKVLVKVASRKTSRDKRNEEEKNDYKRFCYTEEDLPICAARFYRDLTQCQRLGAIGPKVRVAVVCQPKSRASQSTVGHISPVPSDQLPAGPAFQGSFHVVALGLTPPPTPAKPIQTPALERLEVMYPGALFSRASSRKQYSSKYRQPVGRPSRITSQAIPLLIPQTVWTGRCCGRPPMIGDHPQVPSTAIPRTGWIHPQRRDRSEFRKTSST</sequence>
<name>A0A6H5GLA8_9HEMI</name>
<dbReference type="InterPro" id="IPR050127">
    <property type="entry name" value="Serine_Proteases_S1"/>
</dbReference>
<dbReference type="Proteomes" id="UP000479000">
    <property type="component" value="Unassembled WGS sequence"/>
</dbReference>
<evidence type="ECO:0000256" key="11">
    <source>
        <dbReference type="SAM" id="SignalP"/>
    </source>
</evidence>
<dbReference type="OrthoDB" id="6339452at2759"/>
<feature type="compositionally biased region" description="Basic and acidic residues" evidence="10">
    <location>
        <begin position="502"/>
        <end position="515"/>
    </location>
</feature>
<evidence type="ECO:0000256" key="3">
    <source>
        <dbReference type="ARBA" id="ARBA00022670"/>
    </source>
</evidence>
<reference evidence="13 14" key="1">
    <citation type="submission" date="2020-02" db="EMBL/GenBank/DDBJ databases">
        <authorList>
            <person name="Ferguson B K."/>
        </authorList>
    </citation>
    <scope>NUCLEOTIDE SEQUENCE [LARGE SCALE GENOMIC DNA]</scope>
</reference>
<dbReference type="PRINTS" id="PR00722">
    <property type="entry name" value="CHYMOTRYPSIN"/>
</dbReference>
<keyword evidence="7" id="KW-1015">Disulfide bond</keyword>
<dbReference type="InterPro" id="IPR001314">
    <property type="entry name" value="Peptidase_S1A"/>
</dbReference>
<evidence type="ECO:0000256" key="8">
    <source>
        <dbReference type="ARBA" id="ARBA00023180"/>
    </source>
</evidence>
<dbReference type="InterPro" id="IPR043504">
    <property type="entry name" value="Peptidase_S1_PA_chymotrypsin"/>
</dbReference>
<feature type="chain" id="PRO_5026109865" description="Peptidase S1 domain-containing protein" evidence="11">
    <location>
        <begin position="19"/>
        <end position="515"/>
    </location>
</feature>
<protein>
    <recommendedName>
        <fullName evidence="12">Peptidase S1 domain-containing protein</fullName>
    </recommendedName>
</protein>
<dbReference type="PROSITE" id="PS00134">
    <property type="entry name" value="TRYPSIN_HIS"/>
    <property type="match status" value="1"/>
</dbReference>
<feature type="domain" description="Peptidase S1" evidence="12">
    <location>
        <begin position="115"/>
        <end position="504"/>
    </location>
</feature>
<evidence type="ECO:0000256" key="1">
    <source>
        <dbReference type="ARBA" id="ARBA00004613"/>
    </source>
</evidence>
<dbReference type="InterPro" id="IPR009003">
    <property type="entry name" value="Peptidase_S1_PA"/>
</dbReference>
<dbReference type="AlphaFoldDB" id="A0A6H5GLA8"/>
<dbReference type="EMBL" id="CADCXU010014254">
    <property type="protein sequence ID" value="CAB0003960.1"/>
    <property type="molecule type" value="Genomic_DNA"/>
</dbReference>
<dbReference type="Pfam" id="PF00089">
    <property type="entry name" value="Trypsin"/>
    <property type="match status" value="1"/>
</dbReference>
<keyword evidence="5" id="KW-0378">Hydrolase</keyword>
<dbReference type="SUPFAM" id="SSF50494">
    <property type="entry name" value="Trypsin-like serine proteases"/>
    <property type="match status" value="1"/>
</dbReference>
<evidence type="ECO:0000313" key="13">
    <source>
        <dbReference type="EMBL" id="CAB0003960.1"/>
    </source>
</evidence>
<comment type="subcellular location">
    <subcellularLocation>
        <location evidence="1">Secreted</location>
    </subcellularLocation>
</comment>